<name>A0A0F9BWQ8_9ZZZZ</name>
<sequence>MDLIRVLETKKVLEQLIEDFSKTISMGICDEKKLVSHVEKIGEIIDKWVILDKKIHGAYGATLVTNDETISDVLSQIKGLEHKSSILASVISGALKAEISGKEKPTLDVNFLIMSKEKYDKLRHSLYQQVRDICLTTEL</sequence>
<proteinExistence type="predicted"/>
<protein>
    <submittedName>
        <fullName evidence="1">Uncharacterized protein</fullName>
    </submittedName>
</protein>
<evidence type="ECO:0000313" key="1">
    <source>
        <dbReference type="EMBL" id="KKL26359.1"/>
    </source>
</evidence>
<comment type="caution">
    <text evidence="1">The sequence shown here is derived from an EMBL/GenBank/DDBJ whole genome shotgun (WGS) entry which is preliminary data.</text>
</comment>
<accession>A0A0F9BWQ8</accession>
<reference evidence="1" key="1">
    <citation type="journal article" date="2015" name="Nature">
        <title>Complex archaea that bridge the gap between prokaryotes and eukaryotes.</title>
        <authorList>
            <person name="Spang A."/>
            <person name="Saw J.H."/>
            <person name="Jorgensen S.L."/>
            <person name="Zaremba-Niedzwiedzka K."/>
            <person name="Martijn J."/>
            <person name="Lind A.E."/>
            <person name="van Eijk R."/>
            <person name="Schleper C."/>
            <person name="Guy L."/>
            <person name="Ettema T.J."/>
        </authorList>
    </citation>
    <scope>NUCLEOTIDE SEQUENCE</scope>
</reference>
<gene>
    <name evidence="1" type="ORF">LCGC14_2396090</name>
</gene>
<dbReference type="AlphaFoldDB" id="A0A0F9BWQ8"/>
<organism evidence="1">
    <name type="scientific">marine sediment metagenome</name>
    <dbReference type="NCBI Taxonomy" id="412755"/>
    <lineage>
        <taxon>unclassified sequences</taxon>
        <taxon>metagenomes</taxon>
        <taxon>ecological metagenomes</taxon>
    </lineage>
</organism>
<dbReference type="EMBL" id="LAZR01035865">
    <property type="protein sequence ID" value="KKL26359.1"/>
    <property type="molecule type" value="Genomic_DNA"/>
</dbReference>